<dbReference type="RefSeq" id="WP_006256778.1">
    <property type="nucleotide sequence ID" value="NZ_BCMQ01000033.1"/>
</dbReference>
<protein>
    <submittedName>
        <fullName evidence="1">Uncharacterized protein</fullName>
    </submittedName>
</protein>
<proteinExistence type="predicted"/>
<gene>
    <name evidence="1" type="ORF">AS202_11195</name>
</gene>
<dbReference type="EMBL" id="CP013690">
    <property type="protein sequence ID" value="ALU26677.1"/>
    <property type="molecule type" value="Genomic_DNA"/>
</dbReference>
<name>A0A0U3G967_9FLAO</name>
<sequence length="255" mass="27618">MKKICFILCMFVFKVAYSQLGVNTSLPLQPLHIDGKKDNPLFEKPNAEQIKNDVVLDEEGKIGVGTINPNFKLDILSDTRGAIRIADGTQGESKVLMSNENGVGTWQSPASIRPTILGEPNTTTKSVASHVLLGASINLTRGKWIINIGQLLRSNTSASTTKNKWVRITLSSSNTSNTKTGFKFISTSIYISGWLSPSIATYGGFSMLTGVIPVEVTADEVTLWTWFAGVDETSESIPADVGNNGENFIFAMPIN</sequence>
<dbReference type="Proteomes" id="UP000069030">
    <property type="component" value="Chromosome"/>
</dbReference>
<accession>A0A0U3G967</accession>
<evidence type="ECO:0000313" key="2">
    <source>
        <dbReference type="Proteomes" id="UP000069030"/>
    </source>
</evidence>
<reference evidence="1 2" key="1">
    <citation type="journal article" date="2016" name="J. Zhejiang Univ. Sci. B">
        <title>Antibiotic resistance mechanisms of Myroides sp.</title>
        <authorList>
            <person name="Hu S."/>
            <person name="Yuan S."/>
            <person name="Qu H."/>
            <person name="Jiang T."/>
            <person name="Zhou Y."/>
            <person name="Wang M."/>
            <person name="Ming D."/>
        </authorList>
    </citation>
    <scope>NUCLEOTIDE SEQUENCE [LARGE SCALE GENOMIC DNA]</scope>
    <source>
        <strain evidence="1 2">PR63039</strain>
    </source>
</reference>
<dbReference type="KEGG" id="mod:AS202_11195"/>
<organism evidence="1 2">
    <name type="scientific">Myroides odoratimimus</name>
    <dbReference type="NCBI Taxonomy" id="76832"/>
    <lineage>
        <taxon>Bacteria</taxon>
        <taxon>Pseudomonadati</taxon>
        <taxon>Bacteroidota</taxon>
        <taxon>Flavobacteriia</taxon>
        <taxon>Flavobacteriales</taxon>
        <taxon>Flavobacteriaceae</taxon>
        <taxon>Myroides</taxon>
    </lineage>
</organism>
<evidence type="ECO:0000313" key="1">
    <source>
        <dbReference type="EMBL" id="ALU26677.1"/>
    </source>
</evidence>
<dbReference type="AlphaFoldDB" id="A0A0U3G967"/>